<gene>
    <name evidence="1" type="ORF">FA15DRAFT_759208</name>
</gene>
<dbReference type="Proteomes" id="UP000307440">
    <property type="component" value="Unassembled WGS sequence"/>
</dbReference>
<organism evidence="1 2">
    <name type="scientific">Coprinopsis marcescibilis</name>
    <name type="common">Agaric fungus</name>
    <name type="synonym">Psathyrella marcescibilis</name>
    <dbReference type="NCBI Taxonomy" id="230819"/>
    <lineage>
        <taxon>Eukaryota</taxon>
        <taxon>Fungi</taxon>
        <taxon>Dikarya</taxon>
        <taxon>Basidiomycota</taxon>
        <taxon>Agaricomycotina</taxon>
        <taxon>Agaricomycetes</taxon>
        <taxon>Agaricomycetidae</taxon>
        <taxon>Agaricales</taxon>
        <taxon>Agaricineae</taxon>
        <taxon>Psathyrellaceae</taxon>
        <taxon>Coprinopsis</taxon>
    </lineage>
</organism>
<name>A0A5C3KKJ3_COPMA</name>
<protein>
    <submittedName>
        <fullName evidence="1">Uncharacterized protein</fullName>
    </submittedName>
</protein>
<accession>A0A5C3KKJ3</accession>
<keyword evidence="2" id="KW-1185">Reference proteome</keyword>
<reference evidence="1 2" key="1">
    <citation type="journal article" date="2019" name="Nat. Ecol. Evol.">
        <title>Megaphylogeny resolves global patterns of mushroom evolution.</title>
        <authorList>
            <person name="Varga T."/>
            <person name="Krizsan K."/>
            <person name="Foldi C."/>
            <person name="Dima B."/>
            <person name="Sanchez-Garcia M."/>
            <person name="Sanchez-Ramirez S."/>
            <person name="Szollosi G.J."/>
            <person name="Szarkandi J.G."/>
            <person name="Papp V."/>
            <person name="Albert L."/>
            <person name="Andreopoulos W."/>
            <person name="Angelini C."/>
            <person name="Antonin V."/>
            <person name="Barry K.W."/>
            <person name="Bougher N.L."/>
            <person name="Buchanan P."/>
            <person name="Buyck B."/>
            <person name="Bense V."/>
            <person name="Catcheside P."/>
            <person name="Chovatia M."/>
            <person name="Cooper J."/>
            <person name="Damon W."/>
            <person name="Desjardin D."/>
            <person name="Finy P."/>
            <person name="Geml J."/>
            <person name="Haridas S."/>
            <person name="Hughes K."/>
            <person name="Justo A."/>
            <person name="Karasinski D."/>
            <person name="Kautmanova I."/>
            <person name="Kiss B."/>
            <person name="Kocsube S."/>
            <person name="Kotiranta H."/>
            <person name="LaButti K.M."/>
            <person name="Lechner B.E."/>
            <person name="Liimatainen K."/>
            <person name="Lipzen A."/>
            <person name="Lukacs Z."/>
            <person name="Mihaltcheva S."/>
            <person name="Morgado L.N."/>
            <person name="Niskanen T."/>
            <person name="Noordeloos M.E."/>
            <person name="Ohm R.A."/>
            <person name="Ortiz-Santana B."/>
            <person name="Ovrebo C."/>
            <person name="Racz N."/>
            <person name="Riley R."/>
            <person name="Savchenko A."/>
            <person name="Shiryaev A."/>
            <person name="Soop K."/>
            <person name="Spirin V."/>
            <person name="Szebenyi C."/>
            <person name="Tomsovsky M."/>
            <person name="Tulloss R.E."/>
            <person name="Uehling J."/>
            <person name="Grigoriev I.V."/>
            <person name="Vagvolgyi C."/>
            <person name="Papp T."/>
            <person name="Martin F.M."/>
            <person name="Miettinen O."/>
            <person name="Hibbett D.S."/>
            <person name="Nagy L.G."/>
        </authorList>
    </citation>
    <scope>NUCLEOTIDE SEQUENCE [LARGE SCALE GENOMIC DNA]</scope>
    <source>
        <strain evidence="1 2">CBS 121175</strain>
    </source>
</reference>
<sequence>MDYIPTYSNPQPCLSESWNIYIHSDARKRVEEEVSAVIPVDYQVDSTDLEHADPLMEDQKGEFFKIVCRNLLRA</sequence>
<evidence type="ECO:0000313" key="2">
    <source>
        <dbReference type="Proteomes" id="UP000307440"/>
    </source>
</evidence>
<evidence type="ECO:0000313" key="1">
    <source>
        <dbReference type="EMBL" id="TFK20682.1"/>
    </source>
</evidence>
<dbReference type="AlphaFoldDB" id="A0A5C3KKJ3"/>
<proteinExistence type="predicted"/>
<dbReference type="EMBL" id="ML210291">
    <property type="protein sequence ID" value="TFK20682.1"/>
    <property type="molecule type" value="Genomic_DNA"/>
</dbReference>